<keyword evidence="13" id="KW-1185">Reference proteome</keyword>
<evidence type="ECO:0000256" key="1">
    <source>
        <dbReference type="ARBA" id="ARBA00004141"/>
    </source>
</evidence>
<keyword evidence="5" id="KW-0851">Voltage-gated channel</keyword>
<dbReference type="InterPro" id="IPR045319">
    <property type="entry name" value="KAT/AKT"/>
</dbReference>
<dbReference type="EMBL" id="LFYR01000079">
    <property type="protein sequence ID" value="KMZ76097.1"/>
    <property type="molecule type" value="Genomic_DNA"/>
</dbReference>
<evidence type="ECO:0000259" key="11">
    <source>
        <dbReference type="Pfam" id="PF00520"/>
    </source>
</evidence>
<dbReference type="SUPFAM" id="SSF81324">
    <property type="entry name" value="Voltage-gated potassium channels"/>
    <property type="match status" value="1"/>
</dbReference>
<keyword evidence="5" id="KW-0406">Ion transport</keyword>
<evidence type="ECO:0000313" key="13">
    <source>
        <dbReference type="Proteomes" id="UP000036987"/>
    </source>
</evidence>
<keyword evidence="9" id="KW-0407">Ion channel</keyword>
<gene>
    <name evidence="12" type="ORF">ZOSMA_106G00020</name>
</gene>
<dbReference type="PRINTS" id="PR01463">
    <property type="entry name" value="EAGCHANLFMLY"/>
</dbReference>
<dbReference type="Gene3D" id="1.10.287.70">
    <property type="match status" value="1"/>
</dbReference>
<dbReference type="Pfam" id="PF00520">
    <property type="entry name" value="Ion_trans"/>
    <property type="match status" value="1"/>
</dbReference>
<sequence length="162" mass="18717">MLMNRQACTVVYVTTMYWSINTLATIGYGDLHPVNISEMVFCTLFMLFNLGLSAYLIGNMTNLVVHETSRTREFRDTIQEASSFAQRNHLPTRLEDQMLAHLCLKFRTDLEGLRQQETIDSFPKAIRSSISHFLFYNLVNDVYLFRGVSNDLLFQLVSEMKA</sequence>
<evidence type="ECO:0000256" key="9">
    <source>
        <dbReference type="ARBA" id="ARBA00023303"/>
    </source>
</evidence>
<evidence type="ECO:0000256" key="6">
    <source>
        <dbReference type="ARBA" id="ARBA00022958"/>
    </source>
</evidence>
<keyword evidence="8 10" id="KW-0472">Membrane</keyword>
<dbReference type="GO" id="GO:0005249">
    <property type="term" value="F:voltage-gated potassium channel activity"/>
    <property type="evidence" value="ECO:0007669"/>
    <property type="project" value="InterPro"/>
</dbReference>
<evidence type="ECO:0000256" key="4">
    <source>
        <dbReference type="ARBA" id="ARBA00022826"/>
    </source>
</evidence>
<dbReference type="InterPro" id="IPR005821">
    <property type="entry name" value="Ion_trans_dom"/>
</dbReference>
<keyword evidence="6" id="KW-0630">Potassium</keyword>
<comment type="subcellular location">
    <subcellularLocation>
        <location evidence="1">Membrane</location>
        <topology evidence="1">Multi-pass membrane protein</topology>
    </subcellularLocation>
</comment>
<evidence type="ECO:0000256" key="5">
    <source>
        <dbReference type="ARBA" id="ARBA00022882"/>
    </source>
</evidence>
<dbReference type="OrthoDB" id="1712306at2759"/>
<dbReference type="GO" id="GO:0034702">
    <property type="term" value="C:monoatomic ion channel complex"/>
    <property type="evidence" value="ECO:0007669"/>
    <property type="project" value="UniProtKB-KW"/>
</dbReference>
<feature type="domain" description="Ion transport" evidence="11">
    <location>
        <begin position="12"/>
        <end position="71"/>
    </location>
</feature>
<dbReference type="Proteomes" id="UP000036987">
    <property type="component" value="Unassembled WGS sequence"/>
</dbReference>
<dbReference type="OMA" id="MYWSINT"/>
<evidence type="ECO:0000256" key="2">
    <source>
        <dbReference type="ARBA" id="ARBA00022538"/>
    </source>
</evidence>
<feature type="transmembrane region" description="Helical" evidence="10">
    <location>
        <begin position="34"/>
        <end position="57"/>
    </location>
</feature>
<keyword evidence="3 10" id="KW-0812">Transmembrane</keyword>
<evidence type="ECO:0000313" key="12">
    <source>
        <dbReference type="EMBL" id="KMZ76097.1"/>
    </source>
</evidence>
<comment type="caution">
    <text evidence="12">The sequence shown here is derived from an EMBL/GenBank/DDBJ whole genome shotgun (WGS) entry which is preliminary data.</text>
</comment>
<keyword evidence="4" id="KW-0631">Potassium channel</keyword>
<reference evidence="13" key="1">
    <citation type="journal article" date="2016" name="Nature">
        <title>The genome of the seagrass Zostera marina reveals angiosperm adaptation to the sea.</title>
        <authorList>
            <person name="Olsen J.L."/>
            <person name="Rouze P."/>
            <person name="Verhelst B."/>
            <person name="Lin Y.-C."/>
            <person name="Bayer T."/>
            <person name="Collen J."/>
            <person name="Dattolo E."/>
            <person name="De Paoli E."/>
            <person name="Dittami S."/>
            <person name="Maumus F."/>
            <person name="Michel G."/>
            <person name="Kersting A."/>
            <person name="Lauritano C."/>
            <person name="Lohaus R."/>
            <person name="Toepel M."/>
            <person name="Tonon T."/>
            <person name="Vanneste K."/>
            <person name="Amirebrahimi M."/>
            <person name="Brakel J."/>
            <person name="Bostroem C."/>
            <person name="Chovatia M."/>
            <person name="Grimwood J."/>
            <person name="Jenkins J.W."/>
            <person name="Jueterbock A."/>
            <person name="Mraz A."/>
            <person name="Stam W.T."/>
            <person name="Tice H."/>
            <person name="Bornberg-Bauer E."/>
            <person name="Green P.J."/>
            <person name="Pearson G.A."/>
            <person name="Procaccini G."/>
            <person name="Duarte C.M."/>
            <person name="Schmutz J."/>
            <person name="Reusch T.B.H."/>
            <person name="Van de Peer Y."/>
        </authorList>
    </citation>
    <scope>NUCLEOTIDE SEQUENCE [LARGE SCALE GENOMIC DNA]</scope>
    <source>
        <strain evidence="13">cv. Finnish</strain>
    </source>
</reference>
<accession>A0A0K9Q600</accession>
<dbReference type="PANTHER" id="PTHR45743">
    <property type="entry name" value="POTASSIUM CHANNEL AKT1"/>
    <property type="match status" value="1"/>
</dbReference>
<keyword evidence="2" id="KW-0633">Potassium transport</keyword>
<name>A0A0K9Q600_ZOSMR</name>
<dbReference type="PANTHER" id="PTHR45743:SF2">
    <property type="entry name" value="POTASSIUM CHANNEL AKT1"/>
    <property type="match status" value="1"/>
</dbReference>
<feature type="transmembrane region" description="Helical" evidence="10">
    <location>
        <begin position="7"/>
        <end position="28"/>
    </location>
</feature>
<proteinExistence type="predicted"/>
<evidence type="ECO:0000256" key="8">
    <source>
        <dbReference type="ARBA" id="ARBA00023136"/>
    </source>
</evidence>
<evidence type="ECO:0000256" key="10">
    <source>
        <dbReference type="SAM" id="Phobius"/>
    </source>
</evidence>
<dbReference type="AlphaFoldDB" id="A0A0K9Q600"/>
<dbReference type="STRING" id="29655.A0A0K9Q600"/>
<evidence type="ECO:0000256" key="3">
    <source>
        <dbReference type="ARBA" id="ARBA00022692"/>
    </source>
</evidence>
<keyword evidence="7 10" id="KW-1133">Transmembrane helix</keyword>
<evidence type="ECO:0000256" key="7">
    <source>
        <dbReference type="ARBA" id="ARBA00022989"/>
    </source>
</evidence>
<protein>
    <recommendedName>
        <fullName evidence="11">Ion transport domain-containing protein</fullName>
    </recommendedName>
</protein>
<organism evidence="12 13">
    <name type="scientific">Zostera marina</name>
    <name type="common">Eelgrass</name>
    <dbReference type="NCBI Taxonomy" id="29655"/>
    <lineage>
        <taxon>Eukaryota</taxon>
        <taxon>Viridiplantae</taxon>
        <taxon>Streptophyta</taxon>
        <taxon>Embryophyta</taxon>
        <taxon>Tracheophyta</taxon>
        <taxon>Spermatophyta</taxon>
        <taxon>Magnoliopsida</taxon>
        <taxon>Liliopsida</taxon>
        <taxon>Zosteraceae</taxon>
        <taxon>Zostera</taxon>
    </lineage>
</organism>
<keyword evidence="5" id="KW-0813">Transport</keyword>
<dbReference type="InterPro" id="IPR003938">
    <property type="entry name" value="K_chnl_volt-dep_EAG/ELK/ERG"/>
</dbReference>